<dbReference type="Gene3D" id="3.40.50.300">
    <property type="entry name" value="P-loop containing nucleotide triphosphate hydrolases"/>
    <property type="match status" value="2"/>
</dbReference>
<dbReference type="Gene3D" id="1.10.150.80">
    <property type="entry name" value="HRDC domain"/>
    <property type="match status" value="1"/>
</dbReference>
<feature type="compositionally biased region" description="Low complexity" evidence="15">
    <location>
        <begin position="41"/>
        <end position="61"/>
    </location>
</feature>
<dbReference type="GO" id="GO:0005737">
    <property type="term" value="C:cytoplasm"/>
    <property type="evidence" value="ECO:0007669"/>
    <property type="project" value="TreeGrafter"/>
</dbReference>
<evidence type="ECO:0000256" key="3">
    <source>
        <dbReference type="ARBA" id="ARBA00022741"/>
    </source>
</evidence>
<protein>
    <recommendedName>
        <fullName evidence="13">DNA 3'-5' helicase</fullName>
        <ecNumber evidence="13">5.6.2.4</ecNumber>
    </recommendedName>
</protein>
<evidence type="ECO:0000256" key="8">
    <source>
        <dbReference type="ARBA" id="ARBA00023125"/>
    </source>
</evidence>
<evidence type="ECO:0000256" key="4">
    <source>
        <dbReference type="ARBA" id="ARBA00022763"/>
    </source>
</evidence>
<feature type="compositionally biased region" description="Low complexity" evidence="15">
    <location>
        <begin position="1158"/>
        <end position="1171"/>
    </location>
</feature>
<evidence type="ECO:0000256" key="9">
    <source>
        <dbReference type="ARBA" id="ARBA00023204"/>
    </source>
</evidence>
<feature type="compositionally biased region" description="Low complexity" evidence="15">
    <location>
        <begin position="1041"/>
        <end position="1054"/>
    </location>
</feature>
<dbReference type="EMBL" id="CAJHJG010003393">
    <property type="protein sequence ID" value="CAD6931255.1"/>
    <property type="molecule type" value="Genomic_DNA"/>
</dbReference>
<evidence type="ECO:0000256" key="2">
    <source>
        <dbReference type="ARBA" id="ARBA00005446"/>
    </source>
</evidence>
<evidence type="ECO:0000256" key="6">
    <source>
        <dbReference type="ARBA" id="ARBA00022806"/>
    </source>
</evidence>
<feature type="region of interest" description="Disordered" evidence="15">
    <location>
        <begin position="954"/>
        <end position="1054"/>
    </location>
</feature>
<keyword evidence="11" id="KW-0539">Nucleus</keyword>
<evidence type="ECO:0000256" key="13">
    <source>
        <dbReference type="ARBA" id="ARBA00034808"/>
    </source>
</evidence>
<feature type="domain" description="Helicase C-terminal" evidence="18">
    <location>
        <begin position="647"/>
        <end position="793"/>
    </location>
</feature>
<reference evidence="19" key="3">
    <citation type="submission" date="2020-10" db="EMBL/GenBank/DDBJ databases">
        <authorList>
            <person name="Sedaghatjoo S."/>
        </authorList>
    </citation>
    <scope>NUCLEOTIDE SEQUENCE</scope>
    <source>
        <strain evidence="19">AZH3</strain>
    </source>
</reference>
<dbReference type="InterPro" id="IPR044876">
    <property type="entry name" value="HRDC_dom_sf"/>
</dbReference>
<dbReference type="InterPro" id="IPR014001">
    <property type="entry name" value="Helicase_ATP-bd"/>
</dbReference>
<dbReference type="SMART" id="SM00341">
    <property type="entry name" value="HRDC"/>
    <property type="match status" value="1"/>
</dbReference>
<evidence type="ECO:0000259" key="18">
    <source>
        <dbReference type="PROSITE" id="PS51194"/>
    </source>
</evidence>
<accession>A0A177UH82</accession>
<dbReference type="AlphaFoldDB" id="A0A177UH82"/>
<evidence type="ECO:0000313" key="20">
    <source>
        <dbReference type="EMBL" id="KAE8262825.1"/>
    </source>
</evidence>
<dbReference type="PANTHER" id="PTHR13710">
    <property type="entry name" value="DNA HELICASE RECQ FAMILY MEMBER"/>
    <property type="match status" value="1"/>
</dbReference>
<evidence type="ECO:0000256" key="5">
    <source>
        <dbReference type="ARBA" id="ARBA00022801"/>
    </source>
</evidence>
<dbReference type="InterPro" id="IPR032284">
    <property type="entry name" value="RecQ_Zn-bd"/>
</dbReference>
<reference evidence="20" key="2">
    <citation type="journal article" date="2019" name="IMA Fungus">
        <title>Genome sequencing and comparison of five Tilletia species to identify candidate genes for the detection of regulated species infecting wheat.</title>
        <authorList>
            <person name="Nguyen H.D.T."/>
            <person name="Sultana T."/>
            <person name="Kesanakurti P."/>
            <person name="Hambleton S."/>
        </authorList>
    </citation>
    <scope>NUCLEOTIDE SEQUENCE</scope>
    <source>
        <strain evidence="20">DAOMC 238032</strain>
    </source>
</reference>
<comment type="subcellular location">
    <subcellularLocation>
        <location evidence="1">Nucleus</location>
    </subcellularLocation>
</comment>
<evidence type="ECO:0000256" key="11">
    <source>
        <dbReference type="ARBA" id="ARBA00023242"/>
    </source>
</evidence>
<keyword evidence="3" id="KW-0547">Nucleotide-binding</keyword>
<feature type="compositionally biased region" description="Basic and acidic residues" evidence="15">
    <location>
        <begin position="96"/>
        <end position="105"/>
    </location>
</feature>
<dbReference type="Pfam" id="PF09382">
    <property type="entry name" value="RQC"/>
    <property type="match status" value="1"/>
</dbReference>
<dbReference type="GO" id="GO:0000724">
    <property type="term" value="P:double-strand break repair via homologous recombination"/>
    <property type="evidence" value="ECO:0007669"/>
    <property type="project" value="UniProtKB-ARBA"/>
</dbReference>
<dbReference type="SUPFAM" id="SSF47819">
    <property type="entry name" value="HRDC-like"/>
    <property type="match status" value="1"/>
</dbReference>
<comment type="catalytic activity">
    <reaction evidence="12">
        <text>Couples ATP hydrolysis with the unwinding of duplex DNA by translocating in the 3'-5' direction.</text>
        <dbReference type="EC" id="5.6.2.4"/>
    </reaction>
</comment>
<dbReference type="SUPFAM" id="SSF52540">
    <property type="entry name" value="P-loop containing nucleoside triphosphate hydrolases"/>
    <property type="match status" value="2"/>
</dbReference>
<dbReference type="FunFam" id="3.40.50.300:FF:000340">
    <property type="entry name" value="Bloom syndrome, RecQ helicase"/>
    <property type="match status" value="1"/>
</dbReference>
<evidence type="ECO:0000256" key="7">
    <source>
        <dbReference type="ARBA" id="ARBA00022840"/>
    </source>
</evidence>
<feature type="compositionally biased region" description="Basic and acidic residues" evidence="15">
    <location>
        <begin position="136"/>
        <end position="146"/>
    </location>
</feature>
<keyword evidence="6" id="KW-0347">Helicase</keyword>
<feature type="compositionally biased region" description="Low complexity" evidence="15">
    <location>
        <begin position="1179"/>
        <end position="1193"/>
    </location>
</feature>
<reference evidence="20" key="1">
    <citation type="submission" date="2016-04" db="EMBL/GenBank/DDBJ databases">
        <authorList>
            <person name="Nguyen H.D."/>
            <person name="Kesanakurti P."/>
            <person name="Cullis J."/>
            <person name="Levesque C.A."/>
            <person name="Hambleton S."/>
        </authorList>
    </citation>
    <scope>NUCLEOTIDE SEQUENCE</scope>
    <source>
        <strain evidence="20">DAOMC 238032</strain>
    </source>
</reference>
<evidence type="ECO:0000313" key="22">
    <source>
        <dbReference type="Proteomes" id="UP000836402"/>
    </source>
</evidence>
<dbReference type="PROSITE" id="PS50967">
    <property type="entry name" value="HRDC"/>
    <property type="match status" value="1"/>
</dbReference>
<dbReference type="Proteomes" id="UP000836402">
    <property type="component" value="Unassembled WGS sequence"/>
</dbReference>
<dbReference type="GO" id="GO:0043138">
    <property type="term" value="F:3'-5' DNA helicase activity"/>
    <property type="evidence" value="ECO:0007669"/>
    <property type="project" value="UniProtKB-EC"/>
</dbReference>
<dbReference type="EC" id="5.6.2.4" evidence="13"/>
<dbReference type="EMBL" id="LWDD02000197">
    <property type="protein sequence ID" value="KAE8262825.1"/>
    <property type="molecule type" value="Genomic_DNA"/>
</dbReference>
<dbReference type="FunFam" id="3.40.50.300:FF:000296">
    <property type="entry name" value="ATP-dependent DNA helicase RecQ"/>
    <property type="match status" value="1"/>
</dbReference>
<dbReference type="GO" id="GO:0000729">
    <property type="term" value="P:DNA double-strand break processing"/>
    <property type="evidence" value="ECO:0007669"/>
    <property type="project" value="UniProtKB-ARBA"/>
</dbReference>
<dbReference type="InterPro" id="IPR036388">
    <property type="entry name" value="WH-like_DNA-bd_sf"/>
</dbReference>
<dbReference type="InterPro" id="IPR004589">
    <property type="entry name" value="DNA_helicase_ATP-dep_RecQ"/>
</dbReference>
<keyword evidence="7" id="KW-0067">ATP-binding</keyword>
<dbReference type="Pfam" id="PF00270">
    <property type="entry name" value="DEAD"/>
    <property type="match status" value="1"/>
</dbReference>
<feature type="region of interest" description="Disordered" evidence="15">
    <location>
        <begin position="1"/>
        <end position="177"/>
    </location>
</feature>
<feature type="region of interest" description="Disordered" evidence="15">
    <location>
        <begin position="317"/>
        <end position="383"/>
    </location>
</feature>
<keyword evidence="22" id="KW-1185">Reference proteome</keyword>
<feature type="domain" description="HRDC" evidence="16">
    <location>
        <begin position="1059"/>
        <end position="1139"/>
    </location>
</feature>
<dbReference type="Gene3D" id="1.10.10.10">
    <property type="entry name" value="Winged helix-like DNA-binding domain superfamily/Winged helix DNA-binding domain"/>
    <property type="match status" value="1"/>
</dbReference>
<dbReference type="GO" id="GO:0009378">
    <property type="term" value="F:four-way junction helicase activity"/>
    <property type="evidence" value="ECO:0007669"/>
    <property type="project" value="TreeGrafter"/>
</dbReference>
<dbReference type="SMART" id="SM00487">
    <property type="entry name" value="DEXDc"/>
    <property type="match status" value="1"/>
</dbReference>
<evidence type="ECO:0000313" key="19">
    <source>
        <dbReference type="EMBL" id="CAD6931255.1"/>
    </source>
</evidence>
<evidence type="ECO:0000256" key="10">
    <source>
        <dbReference type="ARBA" id="ARBA00023235"/>
    </source>
</evidence>
<dbReference type="InterPro" id="IPR010997">
    <property type="entry name" value="HRDC-like_sf"/>
</dbReference>
<feature type="compositionally biased region" description="Polar residues" evidence="15">
    <location>
        <begin position="111"/>
        <end position="132"/>
    </location>
</feature>
<feature type="compositionally biased region" description="Polar residues" evidence="15">
    <location>
        <begin position="147"/>
        <end position="177"/>
    </location>
</feature>
<dbReference type="InterPro" id="IPR002121">
    <property type="entry name" value="HRDC_dom"/>
</dbReference>
<dbReference type="GO" id="GO:0006260">
    <property type="term" value="P:DNA replication"/>
    <property type="evidence" value="ECO:0007669"/>
    <property type="project" value="InterPro"/>
</dbReference>
<dbReference type="PROSITE" id="PS51194">
    <property type="entry name" value="HELICASE_CTER"/>
    <property type="match status" value="1"/>
</dbReference>
<sequence>MAGPQNNLAEHIRRMGTSTSAGLSSGKDGRASTEILFRPASASSSSFQRHSSSGSVHLSHVQRPAEQQSAKGDKDDVAAPSRRPPVAAPVVPTKRPLTENSDRSKRMQPAVQRSSPAVAQMGENSFASTSMSRAVPIRESEQRTPRQPETVSTPARQDPQPSSSLSTGTVTGAEKSTQELQAHLGYLREKKEKIMDKLLEFYELGSTVPLDKELLVVQKTFLDAQIAETCKVLSSRQTNPQHVVMSSADGSACDLSNLPGPSRTTSSPDLTANQLQSRRALADLSTNTASDAYRSPQPKASNKSAQYGFQDIRLTDVSRNPANGSHPSGSTNAYRHPYPSEDAHFIDASPPASPQRSPRRIPVSPTMSTTLSARAAEKQRADDDDAVDFTSAAVMLRYHGPNASARAGPSSSDMSHPWSKDLYDGLRGTFKLKEFRENQLEAMNATLSGKDVFCLMPTGGGKSLCYQLPALLNSGKTKGVTVVISPLLSLIHDQVQSLMAKDIPALALTGEQTKETRDFVMAELCQPVPPVKLLYVTPEFVTKSGRAREIFGLLHRRKQLARFVIDEAHCVSQWGHDFRPDYKELGILRRECPDIPIMAMTATANNRVQTDVLSNLKIEGCVLLKQSFNRANLEYEVRPKPKDCLANIAAYIKARAKDECGIIYCLSRAACEDVASKLSSKFDIEAHHYHAGMPKKERMAAQRKWQHGEFKVIVATIAFGMGIDKADVRYVIHHTLPGSLEGYYQETGRAGRDGLSSTCILYFAYKDSASIQRLIENGDGTWEQKEQRRNNLHKVISFCMNKTDCRRVQVLHYFGEDFPPENCHHSCDNCKDSKDSATKTVDVTELAQSVVRMVGEISRSGQGQGATMLHCVDVFRGMSKKSIRDRGHDECAEFGKGSSLSRGDAERLFQLLLVERILGERSEVNAMGFANAYMQLGREAKKLLKGDRQLKLQVSDQASGASSSANRRQTVTRNKSNPYASVNALDDPYDVSRLDFDDDQYEQEEVRPSRPTMAAEPSRQREKNVAPAPAPAPAPRNTSAPKKTVPVPSSVPTHKVANPEVVSKCLEDLRKARNEIAAANGCSEHALADDRLLQKLATRLPTSLEEMSAIEGFDDDKASFIGLQMLAICQKHAVSGSNQGVSRASQDHFLSQFRFEEPSSGSRPASSSASRPAKKANTKKTATSAVGSSASSSIRPLGVSRAGRGSGATPSRRSRAF</sequence>
<keyword evidence="10" id="KW-0413">Isomerase</keyword>
<dbReference type="InterPro" id="IPR002464">
    <property type="entry name" value="DNA/RNA_helicase_DEAH_CS"/>
</dbReference>
<evidence type="ECO:0000256" key="14">
    <source>
        <dbReference type="ARBA" id="ARBA00049360"/>
    </source>
</evidence>
<dbReference type="PANTHER" id="PTHR13710:SF153">
    <property type="entry name" value="RECQ-LIKE DNA HELICASE BLM"/>
    <property type="match status" value="1"/>
</dbReference>
<feature type="compositionally biased region" description="Polar residues" evidence="15">
    <location>
        <begin position="317"/>
        <end position="333"/>
    </location>
</feature>
<dbReference type="GO" id="GO:0003677">
    <property type="term" value="F:DNA binding"/>
    <property type="evidence" value="ECO:0007669"/>
    <property type="project" value="UniProtKB-KW"/>
</dbReference>
<comment type="similarity">
    <text evidence="2">Belongs to the helicase family. RecQ subfamily.</text>
</comment>
<proteinExistence type="inferred from homology"/>
<keyword evidence="9" id="KW-0234">DNA repair</keyword>
<feature type="region of interest" description="Disordered" evidence="15">
    <location>
        <begin position="1155"/>
        <end position="1217"/>
    </location>
</feature>
<dbReference type="GO" id="GO:0031422">
    <property type="term" value="C:RecQ family helicase-topoisomerase III complex"/>
    <property type="evidence" value="ECO:0007669"/>
    <property type="project" value="UniProtKB-ARBA"/>
</dbReference>
<dbReference type="GO" id="GO:0005524">
    <property type="term" value="F:ATP binding"/>
    <property type="evidence" value="ECO:0007669"/>
    <property type="project" value="UniProtKB-KW"/>
</dbReference>
<dbReference type="Pfam" id="PF00570">
    <property type="entry name" value="HRDC"/>
    <property type="match status" value="1"/>
</dbReference>
<evidence type="ECO:0000256" key="1">
    <source>
        <dbReference type="ARBA" id="ARBA00004123"/>
    </source>
</evidence>
<comment type="catalytic activity">
    <reaction evidence="14">
        <text>ATP + H2O = ADP + phosphate + H(+)</text>
        <dbReference type="Rhea" id="RHEA:13065"/>
        <dbReference type="ChEBI" id="CHEBI:15377"/>
        <dbReference type="ChEBI" id="CHEBI:15378"/>
        <dbReference type="ChEBI" id="CHEBI:30616"/>
        <dbReference type="ChEBI" id="CHEBI:43474"/>
        <dbReference type="ChEBI" id="CHEBI:456216"/>
    </reaction>
</comment>
<dbReference type="FunFam" id="1.10.10.10:FF:000495">
    <property type="entry name" value="RecQ family helicase MusN"/>
    <property type="match status" value="1"/>
</dbReference>
<dbReference type="InterPro" id="IPR018982">
    <property type="entry name" value="RQC_domain"/>
</dbReference>
<feature type="domain" description="Helicase ATP-binding" evidence="17">
    <location>
        <begin position="443"/>
        <end position="622"/>
    </location>
</feature>
<dbReference type="CDD" id="cd18794">
    <property type="entry name" value="SF2_C_RecQ"/>
    <property type="match status" value="1"/>
</dbReference>
<evidence type="ECO:0000256" key="15">
    <source>
        <dbReference type="SAM" id="MobiDB-lite"/>
    </source>
</evidence>
<comment type="caution">
    <text evidence="20">The sequence shown here is derived from an EMBL/GenBank/DDBJ whole genome shotgun (WGS) entry which is preliminary data.</text>
</comment>
<organism evidence="20 21">
    <name type="scientific">Tilletia caries</name>
    <name type="common">wheat bunt fungus</name>
    <dbReference type="NCBI Taxonomy" id="13290"/>
    <lineage>
        <taxon>Eukaryota</taxon>
        <taxon>Fungi</taxon>
        <taxon>Dikarya</taxon>
        <taxon>Basidiomycota</taxon>
        <taxon>Ustilaginomycotina</taxon>
        <taxon>Exobasidiomycetes</taxon>
        <taxon>Tilletiales</taxon>
        <taxon>Tilletiaceae</taxon>
        <taxon>Tilletia</taxon>
    </lineage>
</organism>
<keyword evidence="4" id="KW-0227">DNA damage</keyword>
<feature type="compositionally biased region" description="Polar residues" evidence="15">
    <location>
        <begin position="954"/>
        <end position="980"/>
    </location>
</feature>
<dbReference type="Pfam" id="PF00271">
    <property type="entry name" value="Helicase_C"/>
    <property type="match status" value="1"/>
</dbReference>
<dbReference type="InterPro" id="IPR001650">
    <property type="entry name" value="Helicase_C-like"/>
</dbReference>
<dbReference type="SMART" id="SM00956">
    <property type="entry name" value="RQC"/>
    <property type="match status" value="1"/>
</dbReference>
<dbReference type="GO" id="GO:0005634">
    <property type="term" value="C:nucleus"/>
    <property type="evidence" value="ECO:0007669"/>
    <property type="project" value="UniProtKB-SubCell"/>
</dbReference>
<dbReference type="GO" id="GO:0016787">
    <property type="term" value="F:hydrolase activity"/>
    <property type="evidence" value="ECO:0007669"/>
    <property type="project" value="UniProtKB-KW"/>
</dbReference>
<keyword evidence="8" id="KW-0238">DNA-binding</keyword>
<dbReference type="NCBIfam" id="TIGR00614">
    <property type="entry name" value="recQ_fam"/>
    <property type="match status" value="1"/>
</dbReference>
<dbReference type="SMART" id="SM00490">
    <property type="entry name" value="HELICc"/>
    <property type="match status" value="1"/>
</dbReference>
<gene>
    <name evidence="20" type="ORF">A4X03_0g2145</name>
    <name evidence="19" type="ORF">JKIAZH3_G5568</name>
</gene>
<name>A0A177UH82_9BASI</name>
<dbReference type="Proteomes" id="UP000077671">
    <property type="component" value="Unassembled WGS sequence"/>
</dbReference>
<evidence type="ECO:0000259" key="17">
    <source>
        <dbReference type="PROSITE" id="PS51192"/>
    </source>
</evidence>
<dbReference type="PROSITE" id="PS51192">
    <property type="entry name" value="HELICASE_ATP_BIND_1"/>
    <property type="match status" value="1"/>
</dbReference>
<dbReference type="InterPro" id="IPR027417">
    <property type="entry name" value="P-loop_NTPase"/>
</dbReference>
<evidence type="ECO:0000313" key="21">
    <source>
        <dbReference type="Proteomes" id="UP000077671"/>
    </source>
</evidence>
<dbReference type="InterPro" id="IPR011545">
    <property type="entry name" value="DEAD/DEAH_box_helicase_dom"/>
</dbReference>
<dbReference type="GO" id="GO:0031573">
    <property type="term" value="P:mitotic intra-S DNA damage checkpoint signaling"/>
    <property type="evidence" value="ECO:0007669"/>
    <property type="project" value="UniProtKB-ARBA"/>
</dbReference>
<feature type="region of interest" description="Disordered" evidence="15">
    <location>
        <begin position="287"/>
        <end position="306"/>
    </location>
</feature>
<dbReference type="CDD" id="cd17920">
    <property type="entry name" value="DEXHc_RecQ"/>
    <property type="match status" value="1"/>
</dbReference>
<keyword evidence="5" id="KW-0378">Hydrolase</keyword>
<dbReference type="PROSITE" id="PS00690">
    <property type="entry name" value="DEAH_ATP_HELICASE"/>
    <property type="match status" value="1"/>
</dbReference>
<dbReference type="Pfam" id="PF16124">
    <property type="entry name" value="RecQ_Zn_bind"/>
    <property type="match status" value="1"/>
</dbReference>
<evidence type="ECO:0000256" key="12">
    <source>
        <dbReference type="ARBA" id="ARBA00034617"/>
    </source>
</evidence>
<evidence type="ECO:0000259" key="16">
    <source>
        <dbReference type="PROSITE" id="PS50967"/>
    </source>
</evidence>